<accession>A0A1W1DC77</accession>
<organism evidence="9">
    <name type="scientific">hydrothermal vent metagenome</name>
    <dbReference type="NCBI Taxonomy" id="652676"/>
    <lineage>
        <taxon>unclassified sequences</taxon>
        <taxon>metagenomes</taxon>
        <taxon>ecological metagenomes</taxon>
    </lineage>
</organism>
<keyword evidence="6" id="KW-0653">Protein transport</keyword>
<evidence type="ECO:0000256" key="1">
    <source>
        <dbReference type="ARBA" id="ARBA00004377"/>
    </source>
</evidence>
<evidence type="ECO:0000256" key="2">
    <source>
        <dbReference type="ARBA" id="ARBA00022448"/>
    </source>
</evidence>
<keyword evidence="4" id="KW-0997">Cell inner membrane</keyword>
<keyword evidence="7" id="KW-1133">Transmembrane helix</keyword>
<keyword evidence="3" id="KW-1003">Cell membrane</keyword>
<dbReference type="GO" id="GO:0015627">
    <property type="term" value="C:type II protein secretion system complex"/>
    <property type="evidence" value="ECO:0007669"/>
    <property type="project" value="InterPro"/>
</dbReference>
<dbReference type="SUPFAM" id="SSF103054">
    <property type="entry name" value="General secretion pathway protein M, EpsM"/>
    <property type="match status" value="1"/>
</dbReference>
<dbReference type="GO" id="GO:0015628">
    <property type="term" value="P:protein secretion by the type II secretion system"/>
    <property type="evidence" value="ECO:0007669"/>
    <property type="project" value="InterPro"/>
</dbReference>
<dbReference type="Gene3D" id="3.30.1360.100">
    <property type="entry name" value="General secretion pathway protein M, EpsM"/>
    <property type="match status" value="1"/>
</dbReference>
<evidence type="ECO:0000256" key="5">
    <source>
        <dbReference type="ARBA" id="ARBA00022692"/>
    </source>
</evidence>
<evidence type="ECO:0008006" key="10">
    <source>
        <dbReference type="Google" id="ProtNLM"/>
    </source>
</evidence>
<dbReference type="EMBL" id="FPHQ01000282">
    <property type="protein sequence ID" value="SFV78062.1"/>
    <property type="molecule type" value="Genomic_DNA"/>
</dbReference>
<dbReference type="GO" id="GO:0005886">
    <property type="term" value="C:plasma membrane"/>
    <property type="evidence" value="ECO:0007669"/>
    <property type="project" value="UniProtKB-SubCell"/>
</dbReference>
<evidence type="ECO:0000256" key="8">
    <source>
        <dbReference type="ARBA" id="ARBA00023136"/>
    </source>
</evidence>
<dbReference type="InterPro" id="IPR023229">
    <property type="entry name" value="T2SS_M_periplasmic_sf"/>
</dbReference>
<dbReference type="AlphaFoldDB" id="A0A1W1DC77"/>
<evidence type="ECO:0000256" key="6">
    <source>
        <dbReference type="ARBA" id="ARBA00022927"/>
    </source>
</evidence>
<proteinExistence type="predicted"/>
<keyword evidence="2" id="KW-0813">Transport</keyword>
<dbReference type="InterPro" id="IPR007690">
    <property type="entry name" value="T2SS_GspM"/>
</dbReference>
<evidence type="ECO:0000313" key="9">
    <source>
        <dbReference type="EMBL" id="SFV78062.1"/>
    </source>
</evidence>
<gene>
    <name evidence="9" type="ORF">MNB_SUP05-10-585</name>
</gene>
<evidence type="ECO:0000256" key="3">
    <source>
        <dbReference type="ARBA" id="ARBA00022475"/>
    </source>
</evidence>
<keyword evidence="5" id="KW-0812">Transmembrane</keyword>
<sequence length="128" mass="14585">MLYTLFIAPVIDKNTQLQAQIDKATQLSQYLNEAQKEMVNLPYFPSLTTVQAKTIIKSIFKRQRINLRQSTVSNNTIKYLFNKIEFDQLLKSFKTLKSKHGITVSSASINRVDSGNVNGEVTLVFVKQ</sequence>
<reference evidence="9" key="1">
    <citation type="submission" date="2016-10" db="EMBL/GenBank/DDBJ databases">
        <authorList>
            <person name="de Groot N.N."/>
        </authorList>
    </citation>
    <scope>NUCLEOTIDE SEQUENCE</scope>
</reference>
<name>A0A1W1DC77_9ZZZZ</name>
<comment type="subcellular location">
    <subcellularLocation>
        <location evidence="1">Cell inner membrane</location>
        <topology evidence="1">Single-pass membrane protein</topology>
    </subcellularLocation>
</comment>
<evidence type="ECO:0000256" key="7">
    <source>
        <dbReference type="ARBA" id="ARBA00022989"/>
    </source>
</evidence>
<dbReference type="Pfam" id="PF04612">
    <property type="entry name" value="T2SSM"/>
    <property type="match status" value="1"/>
</dbReference>
<evidence type="ECO:0000256" key="4">
    <source>
        <dbReference type="ARBA" id="ARBA00022519"/>
    </source>
</evidence>
<keyword evidence="8" id="KW-0472">Membrane</keyword>
<protein>
    <recommendedName>
        <fullName evidence="10">General secretion pathway protein M</fullName>
    </recommendedName>
</protein>